<protein>
    <recommendedName>
        <fullName evidence="1">N-acetyltransferase domain-containing protein</fullName>
    </recommendedName>
</protein>
<reference evidence="2 3" key="1">
    <citation type="submission" date="2015-05" db="EMBL/GenBank/DDBJ databases">
        <title>Genome sequencing and analysis of members of genus Stenotrophomonas.</title>
        <authorList>
            <person name="Patil P.P."/>
            <person name="Midha S."/>
            <person name="Patil P.B."/>
        </authorList>
    </citation>
    <scope>NUCLEOTIDE SEQUENCE [LARGE SCALE GENOMIC DNA]</scope>
    <source>
        <strain evidence="2 3">DSM 24757</strain>
    </source>
</reference>
<gene>
    <name evidence="2" type="ORF">ABB30_13415</name>
</gene>
<dbReference type="InterPro" id="IPR051531">
    <property type="entry name" value="N-acetyltransferase"/>
</dbReference>
<dbReference type="EMBL" id="LDJM01000038">
    <property type="protein sequence ID" value="KRG74728.1"/>
    <property type="molecule type" value="Genomic_DNA"/>
</dbReference>
<dbReference type="CDD" id="cd04301">
    <property type="entry name" value="NAT_SF"/>
    <property type="match status" value="1"/>
</dbReference>
<keyword evidence="3" id="KW-1185">Reference proteome</keyword>
<sequence>MSVRLPQPELHTPRLHLREVRGDDALALYAIHSDAQVMRYWSYPAWTQLAQAQAKVDDIARQRREQDILVWAIADADSDLLIGTIAVFAWNSEQGRAEIGYSLHRDWQGRGLASEALQPVIEHLFNERGLRRLEADIDPRNLPSCRLVERFGFQREGLLRQRWQLNGELCDSALYGLLCQDFRPGS</sequence>
<dbReference type="PROSITE" id="PS51186">
    <property type="entry name" value="GNAT"/>
    <property type="match status" value="1"/>
</dbReference>
<evidence type="ECO:0000313" key="3">
    <source>
        <dbReference type="Proteomes" id="UP000050956"/>
    </source>
</evidence>
<evidence type="ECO:0000259" key="1">
    <source>
        <dbReference type="PROSITE" id="PS51186"/>
    </source>
</evidence>
<dbReference type="STRING" id="336566.ABB30_13415"/>
<dbReference type="PATRIC" id="fig|336566.3.peg.2190"/>
<name>A0A0R0DCI3_9GAMM</name>
<dbReference type="InterPro" id="IPR000182">
    <property type="entry name" value="GNAT_dom"/>
</dbReference>
<dbReference type="AlphaFoldDB" id="A0A0R0DCI3"/>
<comment type="caution">
    <text evidence="2">The sequence shown here is derived from an EMBL/GenBank/DDBJ whole genome shotgun (WGS) entry which is preliminary data.</text>
</comment>
<dbReference type="PANTHER" id="PTHR43792:SF9">
    <property type="entry name" value="RIBOSOMAL-PROTEIN-ALANINE ACETYLTRANSFERASE"/>
    <property type="match status" value="1"/>
</dbReference>
<dbReference type="GO" id="GO:0008999">
    <property type="term" value="F:protein-N-terminal-alanine acetyltransferase activity"/>
    <property type="evidence" value="ECO:0007669"/>
    <property type="project" value="TreeGrafter"/>
</dbReference>
<dbReference type="SUPFAM" id="SSF55729">
    <property type="entry name" value="Acyl-CoA N-acyltransferases (Nat)"/>
    <property type="match status" value="1"/>
</dbReference>
<dbReference type="PANTHER" id="PTHR43792">
    <property type="entry name" value="GNAT FAMILY, PUTATIVE (AFU_ORTHOLOGUE AFUA_3G00765)-RELATED-RELATED"/>
    <property type="match status" value="1"/>
</dbReference>
<dbReference type="Pfam" id="PF13302">
    <property type="entry name" value="Acetyltransf_3"/>
    <property type="match status" value="1"/>
</dbReference>
<accession>A0A0R0DCI3</accession>
<dbReference type="GO" id="GO:0005737">
    <property type="term" value="C:cytoplasm"/>
    <property type="evidence" value="ECO:0007669"/>
    <property type="project" value="TreeGrafter"/>
</dbReference>
<organism evidence="2 3">
    <name type="scientific">Stenotrophomonas ginsengisoli</name>
    <dbReference type="NCBI Taxonomy" id="336566"/>
    <lineage>
        <taxon>Bacteria</taxon>
        <taxon>Pseudomonadati</taxon>
        <taxon>Pseudomonadota</taxon>
        <taxon>Gammaproteobacteria</taxon>
        <taxon>Lysobacterales</taxon>
        <taxon>Lysobacteraceae</taxon>
        <taxon>Stenotrophomonas</taxon>
    </lineage>
</organism>
<dbReference type="Proteomes" id="UP000050956">
    <property type="component" value="Unassembled WGS sequence"/>
</dbReference>
<dbReference type="InterPro" id="IPR016181">
    <property type="entry name" value="Acyl_CoA_acyltransferase"/>
</dbReference>
<evidence type="ECO:0000313" key="2">
    <source>
        <dbReference type="EMBL" id="KRG74728.1"/>
    </source>
</evidence>
<dbReference type="OrthoDB" id="9801656at2"/>
<dbReference type="RefSeq" id="WP_057638824.1">
    <property type="nucleotide sequence ID" value="NZ_LDJM01000038.1"/>
</dbReference>
<dbReference type="Gene3D" id="3.40.630.30">
    <property type="match status" value="1"/>
</dbReference>
<feature type="domain" description="N-acetyltransferase" evidence="1">
    <location>
        <begin position="15"/>
        <end position="180"/>
    </location>
</feature>
<proteinExistence type="predicted"/>